<keyword evidence="1" id="KW-1133">Transmembrane helix</keyword>
<dbReference type="EMBL" id="CP006254">
    <property type="protein sequence ID" value="AGT32167.1"/>
    <property type="molecule type" value="Genomic_DNA"/>
</dbReference>
<evidence type="ECO:0000313" key="2">
    <source>
        <dbReference type="EMBL" id="AGT32167.1"/>
    </source>
</evidence>
<dbReference type="OrthoDB" id="2932044at2"/>
<feature type="transmembrane region" description="Helical" evidence="1">
    <location>
        <begin position="16"/>
        <end position="35"/>
    </location>
</feature>
<gene>
    <name evidence="2" type="ORF">M493_09525</name>
</gene>
<dbReference type="Proteomes" id="UP000015500">
    <property type="component" value="Chromosome"/>
</dbReference>
<evidence type="ECO:0000313" key="3">
    <source>
        <dbReference type="Proteomes" id="UP000015500"/>
    </source>
</evidence>
<feature type="transmembrane region" description="Helical" evidence="1">
    <location>
        <begin position="206"/>
        <end position="225"/>
    </location>
</feature>
<dbReference type="KEGG" id="gjf:M493_09525"/>
<organism evidence="2 3">
    <name type="scientific">Geobacillus genomosp. 3</name>
    <dbReference type="NCBI Taxonomy" id="1921421"/>
    <lineage>
        <taxon>Bacteria</taxon>
        <taxon>Bacillati</taxon>
        <taxon>Bacillota</taxon>
        <taxon>Bacilli</taxon>
        <taxon>Bacillales</taxon>
        <taxon>Anoxybacillaceae</taxon>
        <taxon>Geobacillus</taxon>
    </lineage>
</organism>
<dbReference type="PATRIC" id="fig|1345697.3.peg.1832"/>
<dbReference type="STRING" id="1921421.M493_09525"/>
<dbReference type="RefSeq" id="WP_020959974.1">
    <property type="nucleotide sequence ID" value="NC_022080.4"/>
</dbReference>
<feature type="transmembrane region" description="Helical" evidence="1">
    <location>
        <begin position="131"/>
        <end position="155"/>
    </location>
</feature>
<feature type="transmembrane region" description="Helical" evidence="1">
    <location>
        <begin position="167"/>
        <end position="186"/>
    </location>
</feature>
<keyword evidence="1" id="KW-0472">Membrane</keyword>
<feature type="transmembrane region" description="Helical" evidence="1">
    <location>
        <begin position="237"/>
        <end position="258"/>
    </location>
</feature>
<dbReference type="HOGENOM" id="CLU_1048274_0_0_9"/>
<proteinExistence type="predicted"/>
<keyword evidence="3" id="KW-1185">Reference proteome</keyword>
<dbReference type="AlphaFoldDB" id="S5Z5G7"/>
<keyword evidence="1" id="KW-0812">Transmembrane</keyword>
<feature type="transmembrane region" description="Helical" evidence="1">
    <location>
        <begin position="103"/>
        <end position="125"/>
    </location>
</feature>
<reference evidence="2 3" key="1">
    <citation type="journal article" date="2014" name="Genome Announc.">
        <title>Complete Genome Sequence of the Thermophilic Polychlorinated Biphenyl Degrader Geobacillus sp. Strain JF8 (NBRC 109937).</title>
        <authorList>
            <person name="Shintani M."/>
            <person name="Ohtsubo Y."/>
            <person name="Fukuda K."/>
            <person name="Hosoyama A."/>
            <person name="Ohji S."/>
            <person name="Yamazoe A."/>
            <person name="Fujita N."/>
            <person name="Nagata Y."/>
            <person name="Tsuda M."/>
            <person name="Hatta T."/>
            <person name="Kimbara K."/>
        </authorList>
    </citation>
    <scope>NUCLEOTIDE SEQUENCE [LARGE SCALE GENOMIC DNA]</scope>
    <source>
        <strain evidence="2 3">JF8</strain>
    </source>
</reference>
<protein>
    <submittedName>
        <fullName evidence="2">Copper ABC transporter permease</fullName>
    </submittedName>
</protein>
<feature type="transmembrane region" description="Helical" evidence="1">
    <location>
        <begin position="55"/>
        <end position="72"/>
    </location>
</feature>
<accession>S5Z5G7</accession>
<name>S5Z5G7_GEOG3</name>
<sequence>MSYLWKEWLELSRSKAFWLLFLPVAAASLSVLASVKSLPAEHGLPVFLQMMFEMNVYIVPLLCLFFASFSVMQEKEQRTMVMIVAKSRSPLSFLWRKSAAIQLLTMAVLIVWYFILIVPVKFWFVFHVPPFLHFLLATMALVFMFNQLGILLGLLCKTKIQLISANLAVLFVFLYLYDFVLLYILPSVTYDNVRLFSFVYFLQPLHALRFYLETALGVFSLDYLSRTMKKFFSFPPELFVLLNIAVWGVGALAASIGWSRKGEER</sequence>
<evidence type="ECO:0000256" key="1">
    <source>
        <dbReference type="SAM" id="Phobius"/>
    </source>
</evidence>